<proteinExistence type="predicted"/>
<protein>
    <submittedName>
        <fullName evidence="1">Uncharacterized protein</fullName>
    </submittedName>
</protein>
<reference evidence="1 2" key="1">
    <citation type="journal article" date="2015" name="Genome Biol.">
        <title>Comparative genomics of Steinernema reveals deeply conserved gene regulatory networks.</title>
        <authorList>
            <person name="Dillman A.R."/>
            <person name="Macchietto M."/>
            <person name="Porter C.F."/>
            <person name="Rogers A."/>
            <person name="Williams B."/>
            <person name="Antoshechkin I."/>
            <person name="Lee M.M."/>
            <person name="Goodwin Z."/>
            <person name="Lu X."/>
            <person name="Lewis E.E."/>
            <person name="Goodrich-Blair H."/>
            <person name="Stock S.P."/>
            <person name="Adams B.J."/>
            <person name="Sternberg P.W."/>
            <person name="Mortazavi A."/>
        </authorList>
    </citation>
    <scope>NUCLEOTIDE SEQUENCE [LARGE SCALE GENOMIC DNA]</scope>
    <source>
        <strain evidence="1 2">ALL</strain>
    </source>
</reference>
<gene>
    <name evidence="1" type="ORF">L596_005812</name>
</gene>
<comment type="caution">
    <text evidence="1">The sequence shown here is derived from an EMBL/GenBank/DDBJ whole genome shotgun (WGS) entry which is preliminary data.</text>
</comment>
<dbReference type="EMBL" id="AZBU02000001">
    <property type="protein sequence ID" value="TMS39260.1"/>
    <property type="molecule type" value="Genomic_DNA"/>
</dbReference>
<sequence length="155" mass="16802">MSVSATERRSLIVSSVCAISHAWVDRTEICILMRCAHIPLSAFLKASSFFVLATAATAGGCTAVSRRRAATATKRTMCSCLLRIKKYSLRRSPSRVLWIHDRSLRTQFLAGQHTLAPSLANAVSLGWVSAFGTKRRAFSMSACAVPIFVLAPSTP</sequence>
<keyword evidence="2" id="KW-1185">Reference proteome</keyword>
<reference evidence="1 2" key="2">
    <citation type="journal article" date="2019" name="G3 (Bethesda)">
        <title>Hybrid Assembly of the Genome of the Entomopathogenic Nematode Steinernema carpocapsae Identifies the X-Chromosome.</title>
        <authorList>
            <person name="Serra L."/>
            <person name="Macchietto M."/>
            <person name="Macias-Munoz A."/>
            <person name="McGill C.J."/>
            <person name="Rodriguez I.M."/>
            <person name="Rodriguez B."/>
            <person name="Murad R."/>
            <person name="Mortazavi A."/>
        </authorList>
    </citation>
    <scope>NUCLEOTIDE SEQUENCE [LARGE SCALE GENOMIC DNA]</scope>
    <source>
        <strain evidence="1 2">ALL</strain>
    </source>
</reference>
<organism evidence="1 2">
    <name type="scientific">Steinernema carpocapsae</name>
    <name type="common">Entomopathogenic nematode</name>
    <dbReference type="NCBI Taxonomy" id="34508"/>
    <lineage>
        <taxon>Eukaryota</taxon>
        <taxon>Metazoa</taxon>
        <taxon>Ecdysozoa</taxon>
        <taxon>Nematoda</taxon>
        <taxon>Chromadorea</taxon>
        <taxon>Rhabditida</taxon>
        <taxon>Tylenchina</taxon>
        <taxon>Panagrolaimomorpha</taxon>
        <taxon>Strongyloidoidea</taxon>
        <taxon>Steinernematidae</taxon>
        <taxon>Steinernema</taxon>
    </lineage>
</organism>
<evidence type="ECO:0000313" key="1">
    <source>
        <dbReference type="EMBL" id="TMS39260.1"/>
    </source>
</evidence>
<dbReference type="Proteomes" id="UP000298663">
    <property type="component" value="Unassembled WGS sequence"/>
</dbReference>
<accession>A0A4U8V088</accession>
<dbReference type="OrthoDB" id="1661883at2759"/>
<name>A0A4U8V088_STECR</name>
<dbReference type="AlphaFoldDB" id="A0A4U8V088"/>
<evidence type="ECO:0000313" key="2">
    <source>
        <dbReference type="Proteomes" id="UP000298663"/>
    </source>
</evidence>